<protein>
    <submittedName>
        <fullName evidence="1">Uncharacterized protein</fullName>
    </submittedName>
</protein>
<keyword evidence="2" id="KW-1185">Reference proteome</keyword>
<reference evidence="1" key="2">
    <citation type="journal article" date="2023" name="IMA Fungus">
        <title>Comparative genomic study of the Penicillium genus elucidates a diverse pangenome and 15 lateral gene transfer events.</title>
        <authorList>
            <person name="Petersen C."/>
            <person name="Sorensen T."/>
            <person name="Nielsen M.R."/>
            <person name="Sondergaard T.E."/>
            <person name="Sorensen J.L."/>
            <person name="Fitzpatrick D.A."/>
            <person name="Frisvad J.C."/>
            <person name="Nielsen K.L."/>
        </authorList>
    </citation>
    <scope>NUCLEOTIDE SEQUENCE</scope>
    <source>
        <strain evidence="1">IBT 17660</strain>
    </source>
</reference>
<proteinExistence type="predicted"/>
<reference evidence="1" key="1">
    <citation type="submission" date="2022-12" db="EMBL/GenBank/DDBJ databases">
        <authorList>
            <person name="Petersen C."/>
        </authorList>
    </citation>
    <scope>NUCLEOTIDE SEQUENCE</scope>
    <source>
        <strain evidence="1">IBT 17660</strain>
    </source>
</reference>
<gene>
    <name evidence="1" type="ORF">N7530_000891</name>
</gene>
<comment type="caution">
    <text evidence="1">The sequence shown here is derived from an EMBL/GenBank/DDBJ whole genome shotgun (WGS) entry which is preliminary data.</text>
</comment>
<organism evidence="1 2">
    <name type="scientific">Penicillium desertorum</name>
    <dbReference type="NCBI Taxonomy" id="1303715"/>
    <lineage>
        <taxon>Eukaryota</taxon>
        <taxon>Fungi</taxon>
        <taxon>Dikarya</taxon>
        <taxon>Ascomycota</taxon>
        <taxon>Pezizomycotina</taxon>
        <taxon>Eurotiomycetes</taxon>
        <taxon>Eurotiomycetidae</taxon>
        <taxon>Eurotiales</taxon>
        <taxon>Aspergillaceae</taxon>
        <taxon>Penicillium</taxon>
    </lineage>
</organism>
<dbReference type="Proteomes" id="UP001147760">
    <property type="component" value="Unassembled WGS sequence"/>
</dbReference>
<dbReference type="EMBL" id="JAPWDO010000001">
    <property type="protein sequence ID" value="KAJ5486591.1"/>
    <property type="molecule type" value="Genomic_DNA"/>
</dbReference>
<evidence type="ECO:0000313" key="2">
    <source>
        <dbReference type="Proteomes" id="UP001147760"/>
    </source>
</evidence>
<dbReference type="AlphaFoldDB" id="A0A9W9X9M3"/>
<name>A0A9W9X9M3_9EURO</name>
<evidence type="ECO:0000313" key="1">
    <source>
        <dbReference type="EMBL" id="KAJ5486591.1"/>
    </source>
</evidence>
<sequence length="88" mass="10383">MTRWLNLGPGLTKDDLLWKGHVWLGPPDGDGSKRSPRLWFEDMAPQSFEDLRSLNLSYLRDEQYENVMSVIPGRNIWYISYKQPSKKR</sequence>
<accession>A0A9W9X9M3</accession>
<dbReference type="OrthoDB" id="4366771at2759"/>